<sequence length="165" mass="18147">MFSRLILISLISTSIFAGSKNVGDFATYSMSVMGMTANQRVEIVNVNRSSAEYSLKTTTTISGQTDTNIENVPTDDIMTIENANMILANCEFMGGINETIQVMGQAKRTCKLEANSDSVFPLITKSGFHVNKNSRGFVWIGAFPVHGIAKLEMEEVTMTIQSMNW</sequence>
<dbReference type="AlphaFoldDB" id="A0A1Y5F6X9"/>
<comment type="caution">
    <text evidence="2">The sequence shown here is derived from an EMBL/GenBank/DDBJ whole genome shotgun (WGS) entry which is preliminary data.</text>
</comment>
<gene>
    <name evidence="2" type="ORF">A9Q84_09400</name>
</gene>
<dbReference type="Proteomes" id="UP000196531">
    <property type="component" value="Unassembled WGS sequence"/>
</dbReference>
<accession>A0A1Y5F6X9</accession>
<name>A0A1Y5F6X9_9BACT</name>
<organism evidence="2 3">
    <name type="scientific">Halobacteriovorax marinus</name>
    <dbReference type="NCBI Taxonomy" id="97084"/>
    <lineage>
        <taxon>Bacteria</taxon>
        <taxon>Pseudomonadati</taxon>
        <taxon>Bdellovibrionota</taxon>
        <taxon>Bacteriovoracia</taxon>
        <taxon>Bacteriovoracales</taxon>
        <taxon>Halobacteriovoraceae</taxon>
        <taxon>Halobacteriovorax</taxon>
    </lineage>
</organism>
<reference evidence="3" key="1">
    <citation type="journal article" date="2017" name="Proc. Natl. Acad. Sci. U.S.A.">
        <title>Simulation of Deepwater Horizon oil plume reveals substrate specialization within a complex community of hydrocarbon-degraders.</title>
        <authorList>
            <person name="Hu P."/>
            <person name="Dubinsky E.A."/>
            <person name="Probst A.J."/>
            <person name="Wang J."/>
            <person name="Sieber C.M.K."/>
            <person name="Tom L.M."/>
            <person name="Gardinali P."/>
            <person name="Banfield J.F."/>
            <person name="Atlas R.M."/>
            <person name="Andersen G.L."/>
        </authorList>
    </citation>
    <scope>NUCLEOTIDE SEQUENCE [LARGE SCALE GENOMIC DNA]</scope>
</reference>
<protein>
    <recommendedName>
        <fullName evidence="4">Lipid/polyisoprenoid-binding YceI-like domain-containing protein</fullName>
    </recommendedName>
</protein>
<evidence type="ECO:0008006" key="4">
    <source>
        <dbReference type="Google" id="ProtNLM"/>
    </source>
</evidence>
<evidence type="ECO:0000256" key="1">
    <source>
        <dbReference type="SAM" id="SignalP"/>
    </source>
</evidence>
<dbReference type="EMBL" id="MAAO01000006">
    <property type="protein sequence ID" value="OUR96554.1"/>
    <property type="molecule type" value="Genomic_DNA"/>
</dbReference>
<proteinExistence type="predicted"/>
<feature type="signal peptide" evidence="1">
    <location>
        <begin position="1"/>
        <end position="17"/>
    </location>
</feature>
<evidence type="ECO:0000313" key="3">
    <source>
        <dbReference type="Proteomes" id="UP000196531"/>
    </source>
</evidence>
<evidence type="ECO:0000313" key="2">
    <source>
        <dbReference type="EMBL" id="OUR96554.1"/>
    </source>
</evidence>
<keyword evidence="1" id="KW-0732">Signal</keyword>
<feature type="chain" id="PRO_5012779963" description="Lipid/polyisoprenoid-binding YceI-like domain-containing protein" evidence="1">
    <location>
        <begin position="18"/>
        <end position="165"/>
    </location>
</feature>